<evidence type="ECO:0000256" key="7">
    <source>
        <dbReference type="SAM" id="Phobius"/>
    </source>
</evidence>
<protein>
    <recommendedName>
        <fullName evidence="8">Thioredoxin-like fold domain-containing protein</fullName>
    </recommendedName>
</protein>
<evidence type="ECO:0000313" key="10">
    <source>
        <dbReference type="Proteomes" id="UP000248606"/>
    </source>
</evidence>
<evidence type="ECO:0000256" key="1">
    <source>
        <dbReference type="ARBA" id="ARBA00005791"/>
    </source>
</evidence>
<evidence type="ECO:0000256" key="6">
    <source>
        <dbReference type="SAM" id="MobiDB-lite"/>
    </source>
</evidence>
<accession>A0A2W5K9B8</accession>
<dbReference type="InterPro" id="IPR012336">
    <property type="entry name" value="Thioredoxin-like_fold"/>
</dbReference>
<name>A0A2W5K9B8_9ACTN</name>
<dbReference type="EMBL" id="QFOZ01000004">
    <property type="protein sequence ID" value="PZP89072.1"/>
    <property type="molecule type" value="Genomic_DNA"/>
</dbReference>
<feature type="domain" description="Thioredoxin-like fold" evidence="8">
    <location>
        <begin position="96"/>
        <end position="263"/>
    </location>
</feature>
<dbReference type="Gene3D" id="3.40.30.10">
    <property type="entry name" value="Glutaredoxin"/>
    <property type="match status" value="1"/>
</dbReference>
<gene>
    <name evidence="9" type="ORF">DI579_04005</name>
</gene>
<sequence length="272" mass="30558">MTSQPAEQTPDEQSPDEQKRRDKQRRNAQRKRRSGGLNWRSWEPWVLITIIVAIVAVIVTLVVTTHNDKNNLSSPEAQIDPSHFSSDSFGLAHRTKDGLSIGDREAPVVLIDYGDLRCPYCAKWMKEVEPELVDKYVRTGKLRIEFRNMVLFGKQSMLGARAVMAAAQQGAGYSLARKIYSTMPTQGHGTITLNLVRDWAKELQIKDIDTFMKDAQSTKFDEKINASKQEAHSMGFQSVPAFLINGYPIVGARDTQTYIDAIESAILATDKK</sequence>
<evidence type="ECO:0000313" key="9">
    <source>
        <dbReference type="EMBL" id="PZP89072.1"/>
    </source>
</evidence>
<keyword evidence="5" id="KW-0676">Redox-active center</keyword>
<evidence type="ECO:0000259" key="8">
    <source>
        <dbReference type="Pfam" id="PF13462"/>
    </source>
</evidence>
<dbReference type="PANTHER" id="PTHR13887">
    <property type="entry name" value="GLUTATHIONE S-TRANSFERASE KAPPA"/>
    <property type="match status" value="1"/>
</dbReference>
<keyword evidence="7" id="KW-1133">Transmembrane helix</keyword>
<proteinExistence type="inferred from homology"/>
<evidence type="ECO:0000256" key="4">
    <source>
        <dbReference type="ARBA" id="ARBA00023157"/>
    </source>
</evidence>
<dbReference type="GO" id="GO:0016491">
    <property type="term" value="F:oxidoreductase activity"/>
    <property type="evidence" value="ECO:0007669"/>
    <property type="project" value="UniProtKB-KW"/>
</dbReference>
<dbReference type="SUPFAM" id="SSF52833">
    <property type="entry name" value="Thioredoxin-like"/>
    <property type="match status" value="1"/>
</dbReference>
<comment type="caution">
    <text evidence="9">The sequence shown here is derived from an EMBL/GenBank/DDBJ whole genome shotgun (WGS) entry which is preliminary data.</text>
</comment>
<organism evidence="9 10">
    <name type="scientific">Lawsonella clevelandensis</name>
    <dbReference type="NCBI Taxonomy" id="1528099"/>
    <lineage>
        <taxon>Bacteria</taxon>
        <taxon>Bacillati</taxon>
        <taxon>Actinomycetota</taxon>
        <taxon>Actinomycetes</taxon>
        <taxon>Mycobacteriales</taxon>
        <taxon>Lawsonellaceae</taxon>
        <taxon>Lawsonella</taxon>
    </lineage>
</organism>
<feature type="region of interest" description="Disordered" evidence="6">
    <location>
        <begin position="1"/>
        <end position="33"/>
    </location>
</feature>
<feature type="compositionally biased region" description="Basic residues" evidence="6">
    <location>
        <begin position="21"/>
        <end position="33"/>
    </location>
</feature>
<keyword evidence="2" id="KW-0732">Signal</keyword>
<dbReference type="Pfam" id="PF13462">
    <property type="entry name" value="Thioredoxin_4"/>
    <property type="match status" value="1"/>
</dbReference>
<comment type="similarity">
    <text evidence="1">Belongs to the thioredoxin family. DsbA subfamily.</text>
</comment>
<dbReference type="Proteomes" id="UP000248606">
    <property type="component" value="Unassembled WGS sequence"/>
</dbReference>
<dbReference type="InterPro" id="IPR036249">
    <property type="entry name" value="Thioredoxin-like_sf"/>
</dbReference>
<evidence type="ECO:0000256" key="3">
    <source>
        <dbReference type="ARBA" id="ARBA00023002"/>
    </source>
</evidence>
<dbReference type="RefSeq" id="WP_303678747.1">
    <property type="nucleotide sequence ID" value="NZ_JAPJOB010000003.1"/>
</dbReference>
<keyword evidence="7" id="KW-0472">Membrane</keyword>
<feature type="transmembrane region" description="Helical" evidence="7">
    <location>
        <begin position="45"/>
        <end position="64"/>
    </location>
</feature>
<keyword evidence="4" id="KW-1015">Disulfide bond</keyword>
<dbReference type="AlphaFoldDB" id="A0A2W5K9B8"/>
<reference evidence="9 10" key="1">
    <citation type="submission" date="2017-08" db="EMBL/GenBank/DDBJ databases">
        <title>Infants hospitalized years apart are colonized by the same room-sourced microbial strains.</title>
        <authorList>
            <person name="Brooks B."/>
            <person name="Olm M.R."/>
            <person name="Firek B.A."/>
            <person name="Baker R."/>
            <person name="Thomas B.C."/>
            <person name="Morowitz M.J."/>
            <person name="Banfield J.F."/>
        </authorList>
    </citation>
    <scope>NUCLEOTIDE SEQUENCE [LARGE SCALE GENOMIC DNA]</scope>
    <source>
        <strain evidence="9">S2_006_000_R1_57</strain>
    </source>
</reference>
<evidence type="ECO:0000256" key="5">
    <source>
        <dbReference type="ARBA" id="ARBA00023284"/>
    </source>
</evidence>
<keyword evidence="7" id="KW-0812">Transmembrane</keyword>
<evidence type="ECO:0000256" key="2">
    <source>
        <dbReference type="ARBA" id="ARBA00022729"/>
    </source>
</evidence>
<keyword evidence="3" id="KW-0560">Oxidoreductase</keyword>
<dbReference type="PANTHER" id="PTHR13887:SF14">
    <property type="entry name" value="DISULFIDE BOND FORMATION PROTEIN D"/>
    <property type="match status" value="1"/>
</dbReference>